<reference evidence="4 5" key="1">
    <citation type="submission" date="2018-08" db="EMBL/GenBank/DDBJ databases">
        <authorList>
            <person name="Ferrada E.E."/>
            <person name="Latorre B.A."/>
        </authorList>
    </citation>
    <scope>NUCLEOTIDE SEQUENCE [LARGE SCALE GENOMIC DNA]</scope>
    <source>
        <strain evidence="4 5">VK-A60T</strain>
    </source>
</reference>
<dbReference type="GO" id="GO:0031411">
    <property type="term" value="C:gas vesicle"/>
    <property type="evidence" value="ECO:0007669"/>
    <property type="project" value="UniProtKB-SubCell"/>
</dbReference>
<sequence length="104" mass="11519">MAITVDEKSLKHGVLSLVVTLVEVIQEALERQAERRMQGGSLTTEELERLGDALLELDEAMDEIKEEHGITSSVADLHRGLDEVVDDVVDKLVNPARWAEEAGR</sequence>
<evidence type="ECO:0000256" key="1">
    <source>
        <dbReference type="ARBA" id="ARBA00022987"/>
    </source>
</evidence>
<evidence type="ECO:0000313" key="4">
    <source>
        <dbReference type="EMBL" id="AXQ55584.1"/>
    </source>
</evidence>
<dbReference type="GeneID" id="300115266"/>
<organism evidence="4 5">
    <name type="scientific">Streptomyces koyangensis</name>
    <dbReference type="NCBI Taxonomy" id="188770"/>
    <lineage>
        <taxon>Bacteria</taxon>
        <taxon>Bacillati</taxon>
        <taxon>Actinomycetota</taxon>
        <taxon>Actinomycetes</taxon>
        <taxon>Kitasatosporales</taxon>
        <taxon>Streptomycetaceae</taxon>
        <taxon>Streptomyces</taxon>
        <taxon>Streptomyces aurantiacus group</taxon>
    </lineage>
</organism>
<dbReference type="RefSeq" id="WP_117349443.1">
    <property type="nucleotide sequence ID" value="NZ_CP031742.1"/>
</dbReference>
<comment type="subcellular location">
    <subcellularLocation>
        <location evidence="2">Gas vesicle</location>
    </subcellularLocation>
</comment>
<proteinExistence type="inferred from homology"/>
<evidence type="ECO:0000256" key="3">
    <source>
        <dbReference type="ARBA" id="ARBA00035659"/>
    </source>
</evidence>
<dbReference type="InterPro" id="IPR007805">
    <property type="entry name" value="GvpK"/>
</dbReference>
<evidence type="ECO:0000313" key="5">
    <source>
        <dbReference type="Proteomes" id="UP000259636"/>
    </source>
</evidence>
<name>A0A385DCF0_9ACTN</name>
<dbReference type="AlphaFoldDB" id="A0A385DCF0"/>
<gene>
    <name evidence="4" type="ORF">D0C37_13860</name>
</gene>
<dbReference type="KEGG" id="sky:D0C37_13860"/>
<dbReference type="Proteomes" id="UP000259636">
    <property type="component" value="Chromosome"/>
</dbReference>
<evidence type="ECO:0000256" key="2">
    <source>
        <dbReference type="ARBA" id="ARBA00035108"/>
    </source>
</evidence>
<dbReference type="Pfam" id="PF05121">
    <property type="entry name" value="GvpK"/>
    <property type="match status" value="1"/>
</dbReference>
<dbReference type="PANTHER" id="PTHR40137">
    <property type="entry name" value="PROTEIN GVPK 1"/>
    <property type="match status" value="1"/>
</dbReference>
<dbReference type="GO" id="GO:0031412">
    <property type="term" value="P:gas vesicle organization"/>
    <property type="evidence" value="ECO:0007669"/>
    <property type="project" value="InterPro"/>
</dbReference>
<dbReference type="PANTHER" id="PTHR40137:SF2">
    <property type="entry name" value="PROTEIN GVPK 1"/>
    <property type="match status" value="1"/>
</dbReference>
<dbReference type="EMBL" id="CP031742">
    <property type="protein sequence ID" value="AXQ55584.1"/>
    <property type="molecule type" value="Genomic_DNA"/>
</dbReference>
<accession>A0A385DCF0</accession>
<keyword evidence="1" id="KW-0304">Gas vesicle</keyword>
<comment type="similarity">
    <text evidence="3">Belongs to the gas vesicle GvpK family.</text>
</comment>
<protein>
    <submittedName>
        <fullName evidence="4">Gas vesicle protein K</fullName>
    </submittedName>
</protein>